<comment type="caution">
    <text evidence="1">The sequence shown here is derived from an EMBL/GenBank/DDBJ whole genome shotgun (WGS) entry which is preliminary data.</text>
</comment>
<dbReference type="EMBL" id="JBEHCU010000326">
    <property type="protein sequence ID" value="KAL1404523.1"/>
    <property type="molecule type" value="Genomic_DNA"/>
</dbReference>
<reference evidence="1 2" key="1">
    <citation type="submission" date="2024-05" db="EMBL/GenBank/DDBJ databases">
        <title>Culex pipiens pipiens assembly and annotation.</title>
        <authorList>
            <person name="Alout H."/>
            <person name="Durand T."/>
        </authorList>
    </citation>
    <scope>NUCLEOTIDE SEQUENCE [LARGE SCALE GENOMIC DNA]</scope>
    <source>
        <strain evidence="1">HA-2024</strain>
        <tissue evidence="1">Whole body</tissue>
    </source>
</reference>
<keyword evidence="2" id="KW-1185">Reference proteome</keyword>
<proteinExistence type="predicted"/>
<dbReference type="Gene3D" id="3.30.70.240">
    <property type="match status" value="1"/>
</dbReference>
<accession>A0ABD1DXV9</accession>
<name>A0ABD1DXV9_CULPP</name>
<dbReference type="Proteomes" id="UP001562425">
    <property type="component" value="Unassembled WGS sequence"/>
</dbReference>
<organism evidence="1 2">
    <name type="scientific">Culex pipiens pipiens</name>
    <name type="common">Northern house mosquito</name>
    <dbReference type="NCBI Taxonomy" id="38569"/>
    <lineage>
        <taxon>Eukaryota</taxon>
        <taxon>Metazoa</taxon>
        <taxon>Ecdysozoa</taxon>
        <taxon>Arthropoda</taxon>
        <taxon>Hexapoda</taxon>
        <taxon>Insecta</taxon>
        <taxon>Pterygota</taxon>
        <taxon>Neoptera</taxon>
        <taxon>Endopterygota</taxon>
        <taxon>Diptera</taxon>
        <taxon>Nematocera</taxon>
        <taxon>Culicoidea</taxon>
        <taxon>Culicidae</taxon>
        <taxon>Culicinae</taxon>
        <taxon>Culicini</taxon>
        <taxon>Culex</taxon>
        <taxon>Culex</taxon>
    </lineage>
</organism>
<gene>
    <name evidence="1" type="ORF">pipiens_005322</name>
</gene>
<sequence>MIAIIAKPLEKGLAEDEAISFRSTTTGNCSHHDRSKSDITSPNILVDDTLFFEVDNTLFGSVKNSIFKIIDESVALETFNRGGRQIIPTARRVAYSAFSIATPRLMEPYLFVEVQAPADCVSSVYTALAGDVATSPGTRLRFPAINSFGLNPTCERTPKAKPSACPSFTTGRSSPAIRSTRASSSTRWIIVRTDSTRNLVDELFNDIGKCHSLALVHL</sequence>
<dbReference type="InterPro" id="IPR020568">
    <property type="entry name" value="Ribosomal_Su5_D2-typ_SF"/>
</dbReference>
<protein>
    <submittedName>
        <fullName evidence="1">Uncharacterized protein</fullName>
    </submittedName>
</protein>
<evidence type="ECO:0000313" key="2">
    <source>
        <dbReference type="Proteomes" id="UP001562425"/>
    </source>
</evidence>
<dbReference type="PANTHER" id="PTHR42908">
    <property type="entry name" value="TRANSLATION ELONGATION FACTOR-RELATED"/>
    <property type="match status" value="1"/>
</dbReference>
<dbReference type="AlphaFoldDB" id="A0ABD1DXV9"/>
<evidence type="ECO:0000313" key="1">
    <source>
        <dbReference type="EMBL" id="KAL1404523.1"/>
    </source>
</evidence>
<dbReference type="PANTHER" id="PTHR42908:SF6">
    <property type="entry name" value="116 KDA U5 SMALL NUCLEAR RIBONUCLEOPROTEIN COMPONENT"/>
    <property type="match status" value="1"/>
</dbReference>
<dbReference type="SUPFAM" id="SSF54211">
    <property type="entry name" value="Ribosomal protein S5 domain 2-like"/>
    <property type="match status" value="1"/>
</dbReference>